<name>A0A6J7W2Y6_9CAUD</name>
<evidence type="ECO:0000313" key="1">
    <source>
        <dbReference type="EMBL" id="CAB5144618.1"/>
    </source>
</evidence>
<organism evidence="1">
    <name type="scientific">uncultured Caudovirales phage</name>
    <dbReference type="NCBI Taxonomy" id="2100421"/>
    <lineage>
        <taxon>Viruses</taxon>
        <taxon>Duplodnaviria</taxon>
        <taxon>Heunggongvirae</taxon>
        <taxon>Uroviricota</taxon>
        <taxon>Caudoviricetes</taxon>
        <taxon>Peduoviridae</taxon>
        <taxon>Maltschvirus</taxon>
        <taxon>Maltschvirus maltsch</taxon>
    </lineage>
</organism>
<gene>
    <name evidence="1" type="ORF">UFOVP147_23</name>
</gene>
<protein>
    <submittedName>
        <fullName evidence="1">Uncharacterized protein</fullName>
    </submittedName>
</protein>
<sequence length="100" mass="11719">MGRALDHLFLEYEAMTRPTLSQAKAQYVHRYTMEHRPEWARKIAVNGYFYAPQFRTDAEWFAATRFPGESGLHGNCRHCETGKPSWPLGEWLESPFYPSH</sequence>
<dbReference type="EMBL" id="LR798196">
    <property type="protein sequence ID" value="CAB5144618.1"/>
    <property type="molecule type" value="Genomic_DNA"/>
</dbReference>
<proteinExistence type="predicted"/>
<reference evidence="1" key="1">
    <citation type="submission" date="2020-05" db="EMBL/GenBank/DDBJ databases">
        <authorList>
            <person name="Chiriac C."/>
            <person name="Salcher M."/>
            <person name="Ghai R."/>
            <person name="Kavagutti S V."/>
        </authorList>
    </citation>
    <scope>NUCLEOTIDE SEQUENCE</scope>
</reference>
<accession>A0A6J7W2Y6</accession>